<dbReference type="Pfam" id="PF13387">
    <property type="entry name" value="Lnb_N"/>
    <property type="match status" value="1"/>
</dbReference>
<feature type="transmembrane region" description="Helical" evidence="1">
    <location>
        <begin position="264"/>
        <end position="284"/>
    </location>
</feature>
<evidence type="ECO:0000313" key="5">
    <source>
        <dbReference type="EMBL" id="MDT0687363.1"/>
    </source>
</evidence>
<feature type="signal peptide" evidence="2">
    <location>
        <begin position="1"/>
        <end position="18"/>
    </location>
</feature>
<dbReference type="RefSeq" id="WP_311500650.1">
    <property type="nucleotide sequence ID" value="NZ_JAVRHN010000010.1"/>
</dbReference>
<feature type="chain" id="PRO_5045410884" evidence="2">
    <location>
        <begin position="19"/>
        <end position="420"/>
    </location>
</feature>
<organism evidence="5 6">
    <name type="scientific">Autumnicola psychrophila</name>
    <dbReference type="NCBI Taxonomy" id="3075592"/>
    <lineage>
        <taxon>Bacteria</taxon>
        <taxon>Pseudomonadati</taxon>
        <taxon>Bacteroidota</taxon>
        <taxon>Flavobacteriia</taxon>
        <taxon>Flavobacteriales</taxon>
        <taxon>Flavobacteriaceae</taxon>
        <taxon>Autumnicola</taxon>
    </lineage>
</organism>
<feature type="domain" description="Lnb N-terminal periplasmic" evidence="3">
    <location>
        <begin position="20"/>
        <end position="153"/>
    </location>
</feature>
<feature type="domain" description="Lnb-like transmembrane" evidence="4">
    <location>
        <begin position="242"/>
        <end position="359"/>
    </location>
</feature>
<evidence type="ECO:0000256" key="2">
    <source>
        <dbReference type="SAM" id="SignalP"/>
    </source>
</evidence>
<comment type="caution">
    <text evidence="5">The sequence shown here is derived from an EMBL/GenBank/DDBJ whole genome shotgun (WGS) entry which is preliminary data.</text>
</comment>
<dbReference type="InterPro" id="IPR025178">
    <property type="entry name" value="Lnb_N"/>
</dbReference>
<feature type="transmembrane region" description="Helical" evidence="1">
    <location>
        <begin position="238"/>
        <end position="259"/>
    </location>
</feature>
<feature type="transmembrane region" description="Helical" evidence="1">
    <location>
        <begin position="343"/>
        <end position="360"/>
    </location>
</feature>
<evidence type="ECO:0000259" key="4">
    <source>
        <dbReference type="Pfam" id="PF25221"/>
    </source>
</evidence>
<dbReference type="InterPro" id="IPR057436">
    <property type="entry name" value="5TMH_Lnb"/>
</dbReference>
<dbReference type="EMBL" id="JAVRHN010000010">
    <property type="protein sequence ID" value="MDT0687363.1"/>
    <property type="molecule type" value="Genomic_DNA"/>
</dbReference>
<evidence type="ECO:0000259" key="3">
    <source>
        <dbReference type="Pfam" id="PF13387"/>
    </source>
</evidence>
<feature type="transmembrane region" description="Helical" evidence="1">
    <location>
        <begin position="290"/>
        <end position="311"/>
    </location>
</feature>
<accession>A0ABU3DUH0</accession>
<proteinExistence type="predicted"/>
<keyword evidence="1" id="KW-0472">Membrane</keyword>
<feature type="transmembrane region" description="Helical" evidence="1">
    <location>
        <begin position="318"/>
        <end position="337"/>
    </location>
</feature>
<keyword evidence="2" id="KW-0732">Signal</keyword>
<keyword evidence="1" id="KW-1133">Transmembrane helix</keyword>
<name>A0ABU3DUH0_9FLAO</name>
<reference evidence="5 6" key="1">
    <citation type="submission" date="2023-09" db="EMBL/GenBank/DDBJ databases">
        <authorList>
            <person name="Rey-Velasco X."/>
        </authorList>
    </citation>
    <scope>NUCLEOTIDE SEQUENCE [LARGE SCALE GENOMIC DNA]</scope>
    <source>
        <strain evidence="5 6">F225</strain>
    </source>
</reference>
<evidence type="ECO:0000313" key="6">
    <source>
        <dbReference type="Proteomes" id="UP001253848"/>
    </source>
</evidence>
<gene>
    <name evidence="5" type="ORF">RM541_13405</name>
</gene>
<keyword evidence="6" id="KW-1185">Reference proteome</keyword>
<sequence length="420" mass="49249">MKKLIFILIFFVSQLCSAKDSIEISILTCSPGNEIYSAFGHSAIRIFDKENGIDKIYNFGMFDFDTPNFTLKFIKGKLKYRLGIHQTEDFINEYTRGNRTVIEQKLNLGKQEKNEFLEKLNFLYRPENRYYLYSFLEKNCSTEIRDLLLEVGVKFPDHKIKKTNRELINSYLGEKLWLRFGINLMLGKSLDKKTNTLQRMFLPKFLKKQVGNSFLQGKKLVKSEQVLNDVLVKDKFNIFNWFSPVVVFTLLLLIILYWFPNPIVLMICFSIGVIGSLLSIIWIFSEHPEVKFNMNIIWCNPLYLVYIPYIIKNKSNKILASILLVSVFVSIFIWLFGVQMFDLAVAPIFFILGVINLKQLNLAHNKKDSGYPHNKLDSSLFHKLDQLLRNLMLLGKEKMKRDRFKRTLTKINSYVCKSKR</sequence>
<evidence type="ECO:0000256" key="1">
    <source>
        <dbReference type="SAM" id="Phobius"/>
    </source>
</evidence>
<dbReference type="Proteomes" id="UP001253848">
    <property type="component" value="Unassembled WGS sequence"/>
</dbReference>
<protein>
    <submittedName>
        <fullName evidence="5">DUF4105 domain-containing protein</fullName>
    </submittedName>
</protein>
<dbReference type="Pfam" id="PF25221">
    <property type="entry name" value="5TMH_Lnb"/>
    <property type="match status" value="1"/>
</dbReference>
<keyword evidence="1" id="KW-0812">Transmembrane</keyword>